<sequence length="74" mass="8118">MKKEKDVLVNYVTCGPDGKVRRLVEEGVIRPDVDRVFDDLAQLPEAHALLERGEARGKVVIKVQDPLTAAAAAH</sequence>
<dbReference type="Gene3D" id="3.40.50.720">
    <property type="entry name" value="NAD(P)-binding Rossmann-like Domain"/>
    <property type="match status" value="1"/>
</dbReference>
<evidence type="ECO:0000313" key="2">
    <source>
        <dbReference type="Proteomes" id="UP000011083"/>
    </source>
</evidence>
<dbReference type="Proteomes" id="UP000011083">
    <property type="component" value="Unassembled WGS sequence"/>
</dbReference>
<dbReference type="RefSeq" id="XP_004348610.1">
    <property type="nucleotide sequence ID" value="XM_004348560.1"/>
</dbReference>
<name>L8HA96_ACACF</name>
<evidence type="ECO:0000313" key="1">
    <source>
        <dbReference type="EMBL" id="ELR22152.1"/>
    </source>
</evidence>
<organism evidence="1 2">
    <name type="scientific">Acanthamoeba castellanii (strain ATCC 30010 / Neff)</name>
    <dbReference type="NCBI Taxonomy" id="1257118"/>
    <lineage>
        <taxon>Eukaryota</taxon>
        <taxon>Amoebozoa</taxon>
        <taxon>Discosea</taxon>
        <taxon>Longamoebia</taxon>
        <taxon>Centramoebida</taxon>
        <taxon>Acanthamoebidae</taxon>
        <taxon>Acanthamoeba</taxon>
    </lineage>
</organism>
<reference evidence="1 2" key="1">
    <citation type="journal article" date="2013" name="Genome Biol.">
        <title>Genome of Acanthamoeba castellanii highlights extensive lateral gene transfer and early evolution of tyrosine kinase signaling.</title>
        <authorList>
            <person name="Clarke M."/>
            <person name="Lohan A.J."/>
            <person name="Liu B."/>
            <person name="Lagkouvardos I."/>
            <person name="Roy S."/>
            <person name="Zafar N."/>
            <person name="Bertelli C."/>
            <person name="Schilde C."/>
            <person name="Kianianmomeni A."/>
            <person name="Burglin T.R."/>
            <person name="Frech C."/>
            <person name="Turcotte B."/>
            <person name="Kopec K.O."/>
            <person name="Synnott J.M."/>
            <person name="Choo C."/>
            <person name="Paponov I."/>
            <person name="Finkler A."/>
            <person name="Soon Heng Tan C."/>
            <person name="Hutchins A.P."/>
            <person name="Weinmeier T."/>
            <person name="Rattei T."/>
            <person name="Chu J.S."/>
            <person name="Gimenez G."/>
            <person name="Irimia M."/>
            <person name="Rigden D.J."/>
            <person name="Fitzpatrick D.A."/>
            <person name="Lorenzo-Morales J."/>
            <person name="Bateman A."/>
            <person name="Chiu C.H."/>
            <person name="Tang P."/>
            <person name="Hegemann P."/>
            <person name="Fromm H."/>
            <person name="Raoult D."/>
            <person name="Greub G."/>
            <person name="Miranda-Saavedra D."/>
            <person name="Chen N."/>
            <person name="Nash P."/>
            <person name="Ginger M.L."/>
            <person name="Horn M."/>
            <person name="Schaap P."/>
            <person name="Caler L."/>
            <person name="Loftus B."/>
        </authorList>
    </citation>
    <scope>NUCLEOTIDE SEQUENCE [LARGE SCALE GENOMIC DNA]</scope>
    <source>
        <strain evidence="1 2">Neff</strain>
    </source>
</reference>
<dbReference type="Gene3D" id="3.90.180.10">
    <property type="entry name" value="Medium-chain alcohol dehydrogenases, catalytic domain"/>
    <property type="match status" value="1"/>
</dbReference>
<dbReference type="OrthoDB" id="17092at2759"/>
<gene>
    <name evidence="1" type="ORF">ACA1_160400</name>
</gene>
<dbReference type="Pfam" id="PF13602">
    <property type="entry name" value="ADH_zinc_N_2"/>
    <property type="match status" value="1"/>
</dbReference>
<dbReference type="KEGG" id="acan:ACA1_160400"/>
<proteinExistence type="predicted"/>
<dbReference type="AlphaFoldDB" id="L8HA96"/>
<accession>L8HA96</accession>
<dbReference type="GeneID" id="14923078"/>
<protein>
    <submittedName>
        <fullName evidence="1">Uncharacterized protein</fullName>
    </submittedName>
</protein>
<dbReference type="EMBL" id="KB007890">
    <property type="protein sequence ID" value="ELR22152.1"/>
    <property type="molecule type" value="Genomic_DNA"/>
</dbReference>
<keyword evidence="2" id="KW-1185">Reference proteome</keyword>
<dbReference type="OMA" id="RAWEIHR"/>
<dbReference type="VEuPathDB" id="AmoebaDB:ACA1_160400"/>